<evidence type="ECO:0000256" key="9">
    <source>
        <dbReference type="ARBA" id="ARBA00023136"/>
    </source>
</evidence>
<feature type="domain" description="TonB-dependent receptor plug" evidence="14">
    <location>
        <begin position="70"/>
        <end position="174"/>
    </location>
</feature>
<keyword evidence="2 11" id="KW-0813">Transport</keyword>
<reference evidence="15 16" key="1">
    <citation type="submission" date="2014-09" db="EMBL/GenBank/DDBJ databases">
        <title>Sporocytophaga myxococcoides PG-01 genome sequencing.</title>
        <authorList>
            <person name="Liu L."/>
            <person name="Gao P.J."/>
            <person name="Chen G.J."/>
            <person name="Wang L.S."/>
        </authorList>
    </citation>
    <scope>NUCLEOTIDE SEQUENCE [LARGE SCALE GENOMIC DNA]</scope>
    <source>
        <strain evidence="15 16">PG-01</strain>
    </source>
</reference>
<protein>
    <submittedName>
        <fullName evidence="15">TonB-dependent receptor</fullName>
    </submittedName>
</protein>
<keyword evidence="3 11" id="KW-1134">Transmembrane beta strand</keyword>
<dbReference type="EMBL" id="BBLT01000016">
    <property type="protein sequence ID" value="GAL87720.1"/>
    <property type="molecule type" value="Genomic_DNA"/>
</dbReference>
<evidence type="ECO:0000256" key="2">
    <source>
        <dbReference type="ARBA" id="ARBA00022448"/>
    </source>
</evidence>
<keyword evidence="16" id="KW-1185">Reference proteome</keyword>
<dbReference type="InterPro" id="IPR036942">
    <property type="entry name" value="Beta-barrel_TonB_sf"/>
</dbReference>
<evidence type="ECO:0000313" key="15">
    <source>
        <dbReference type="EMBL" id="GAL87720.1"/>
    </source>
</evidence>
<keyword evidence="6" id="KW-0408">Iron</keyword>
<dbReference type="InterPro" id="IPR012910">
    <property type="entry name" value="Plug_dom"/>
</dbReference>
<evidence type="ECO:0000256" key="5">
    <source>
        <dbReference type="ARBA" id="ARBA00022692"/>
    </source>
</evidence>
<evidence type="ECO:0000256" key="7">
    <source>
        <dbReference type="ARBA" id="ARBA00023065"/>
    </source>
</evidence>
<accession>A0A098LL46</accession>
<evidence type="ECO:0000256" key="12">
    <source>
        <dbReference type="RuleBase" id="RU003357"/>
    </source>
</evidence>
<keyword evidence="7" id="KW-0406">Ion transport</keyword>
<dbReference type="Proteomes" id="UP000030185">
    <property type="component" value="Unassembled WGS sequence"/>
</dbReference>
<keyword evidence="9 11" id="KW-0472">Membrane</keyword>
<dbReference type="PANTHER" id="PTHR32552">
    <property type="entry name" value="FERRICHROME IRON RECEPTOR-RELATED"/>
    <property type="match status" value="1"/>
</dbReference>
<comment type="caution">
    <text evidence="15">The sequence shown here is derived from an EMBL/GenBank/DDBJ whole genome shotgun (WGS) entry which is preliminary data.</text>
</comment>
<name>A0A098LL46_9BACT</name>
<dbReference type="InterPro" id="IPR037066">
    <property type="entry name" value="Plug_dom_sf"/>
</dbReference>
<dbReference type="InterPro" id="IPR039426">
    <property type="entry name" value="TonB-dep_rcpt-like"/>
</dbReference>
<dbReference type="PANTHER" id="PTHR32552:SF81">
    <property type="entry name" value="TONB-DEPENDENT OUTER MEMBRANE RECEPTOR"/>
    <property type="match status" value="1"/>
</dbReference>
<comment type="similarity">
    <text evidence="11 12">Belongs to the TonB-dependent receptor family.</text>
</comment>
<dbReference type="Pfam" id="PF07715">
    <property type="entry name" value="Plug"/>
    <property type="match status" value="1"/>
</dbReference>
<keyword evidence="8 12" id="KW-0798">TonB box</keyword>
<dbReference type="Gene3D" id="2.170.130.10">
    <property type="entry name" value="TonB-dependent receptor, plug domain"/>
    <property type="match status" value="1"/>
</dbReference>
<gene>
    <name evidence="15" type="ORF">MYP_4951</name>
</gene>
<evidence type="ECO:0000256" key="4">
    <source>
        <dbReference type="ARBA" id="ARBA00022496"/>
    </source>
</evidence>
<keyword evidence="15" id="KW-0675">Receptor</keyword>
<dbReference type="Pfam" id="PF00593">
    <property type="entry name" value="TonB_dep_Rec_b-barrel"/>
    <property type="match status" value="1"/>
</dbReference>
<keyword evidence="10 11" id="KW-0998">Cell outer membrane</keyword>
<dbReference type="GO" id="GO:0006826">
    <property type="term" value="P:iron ion transport"/>
    <property type="evidence" value="ECO:0007669"/>
    <property type="project" value="UniProtKB-KW"/>
</dbReference>
<dbReference type="InterPro" id="IPR008969">
    <property type="entry name" value="CarboxyPept-like_regulatory"/>
</dbReference>
<keyword evidence="5 11" id="KW-0812">Transmembrane</keyword>
<dbReference type="Pfam" id="PF13715">
    <property type="entry name" value="CarbopepD_reg_2"/>
    <property type="match status" value="1"/>
</dbReference>
<proteinExistence type="inferred from homology"/>
<comment type="subcellular location">
    <subcellularLocation>
        <location evidence="1 11">Cell outer membrane</location>
        <topology evidence="1 11">Multi-pass membrane protein</topology>
    </subcellularLocation>
</comment>
<dbReference type="InterPro" id="IPR000531">
    <property type="entry name" value="Beta-barrel_TonB"/>
</dbReference>
<dbReference type="eggNOG" id="COG4772">
    <property type="taxonomic scope" value="Bacteria"/>
</dbReference>
<evidence type="ECO:0000313" key="16">
    <source>
        <dbReference type="Proteomes" id="UP000030185"/>
    </source>
</evidence>
<dbReference type="SUPFAM" id="SSF49464">
    <property type="entry name" value="Carboxypeptidase regulatory domain-like"/>
    <property type="match status" value="1"/>
</dbReference>
<evidence type="ECO:0000259" key="13">
    <source>
        <dbReference type="Pfam" id="PF00593"/>
    </source>
</evidence>
<sequence>MLLSDEKGAFEFRRLETGIYNLECSMLGFRSKTQEIVMNENETRFVTIKMEEGFLQIDQITVSPRKEVNYFNAIDFRLRPTQTTQDLLRLVPGLFIAQHAGGGKAEQIFIRGFDVDHGTDIAISVDGMPVNMVSQAHGQGYADLHFVIPETVEGMDFSKGPYDTKIGNFNTAGAVRFQTLNYLKKNVVKFEAGSFNTYRGLAMLKLLDKADSTNSLRQNAYLASEFVTAKGYFDFPQNFDRLNIMGKYTTDLNSSTSLSLSLSTFSSRWDASGQIPERAVRSGLISWYGAIDPTEGGNTSRSNANLTLVKTLNDGAVIRNQLYGINYKFNLYSNFTFFKDDSLNGDEIFQYEERNIFGYNGAYSKSYEILGLKASTIAGVGLRDDNIRDIGLAHSVKRRVLSDIKKGDIDETNANVFIDQSFYLSSRITLNFGLRYDAFTFRYNDRLSDTLGKSRNLNVFSPKVNLYYNLSQGAQLYLSAGKGFHSNDTRVAIMDSVHNKIPAAYGLDFGTNLKVGNRILINAAWWFLIMDTEYTYTGDDGTIGSEGRSRRYGLDLSARGQLNKWLFFDFDFNYCKSRLTDNSDETGYLPLAPKFSSIAGLSIRSFKGFSASLRYRYLGERPAAEDNSIIAKGYFIMDAVVNYTTDRFQIYLSAENLFNQKWKEAQFATESRLRGENEPVTEIHFTPGTPLFVKAGITYLF</sequence>
<dbReference type="AlphaFoldDB" id="A0A098LL46"/>
<dbReference type="STRING" id="153721.MYP_4951"/>
<evidence type="ECO:0000259" key="14">
    <source>
        <dbReference type="Pfam" id="PF07715"/>
    </source>
</evidence>
<evidence type="ECO:0000256" key="11">
    <source>
        <dbReference type="PROSITE-ProRule" id="PRU01360"/>
    </source>
</evidence>
<evidence type="ECO:0000256" key="3">
    <source>
        <dbReference type="ARBA" id="ARBA00022452"/>
    </source>
</evidence>
<evidence type="ECO:0000256" key="10">
    <source>
        <dbReference type="ARBA" id="ARBA00023237"/>
    </source>
</evidence>
<evidence type="ECO:0000256" key="1">
    <source>
        <dbReference type="ARBA" id="ARBA00004571"/>
    </source>
</evidence>
<organism evidence="15 16">
    <name type="scientific">Sporocytophaga myxococcoides</name>
    <dbReference type="NCBI Taxonomy" id="153721"/>
    <lineage>
        <taxon>Bacteria</taxon>
        <taxon>Pseudomonadati</taxon>
        <taxon>Bacteroidota</taxon>
        <taxon>Cytophagia</taxon>
        <taxon>Cytophagales</taxon>
        <taxon>Cytophagaceae</taxon>
        <taxon>Sporocytophaga</taxon>
    </lineage>
</organism>
<evidence type="ECO:0000256" key="6">
    <source>
        <dbReference type="ARBA" id="ARBA00023004"/>
    </source>
</evidence>
<evidence type="ECO:0000256" key="8">
    <source>
        <dbReference type="ARBA" id="ARBA00023077"/>
    </source>
</evidence>
<keyword evidence="4" id="KW-0410">Iron transport</keyword>
<dbReference type="PROSITE" id="PS52016">
    <property type="entry name" value="TONB_DEPENDENT_REC_3"/>
    <property type="match status" value="1"/>
</dbReference>
<dbReference type="SUPFAM" id="SSF56935">
    <property type="entry name" value="Porins"/>
    <property type="match status" value="1"/>
</dbReference>
<dbReference type="GO" id="GO:0009279">
    <property type="term" value="C:cell outer membrane"/>
    <property type="evidence" value="ECO:0007669"/>
    <property type="project" value="UniProtKB-SubCell"/>
</dbReference>
<feature type="domain" description="TonB-dependent receptor-like beta-barrel" evidence="13">
    <location>
        <begin position="260"/>
        <end position="657"/>
    </location>
</feature>
<dbReference type="Gene3D" id="2.40.170.20">
    <property type="entry name" value="TonB-dependent receptor, beta-barrel domain"/>
    <property type="match status" value="1"/>
</dbReference>